<proteinExistence type="predicted"/>
<dbReference type="EMBL" id="JAKMYX010000139">
    <property type="protein sequence ID" value="MDH5923884.1"/>
    <property type="molecule type" value="Genomic_DNA"/>
</dbReference>
<name>A0AA43G1I5_VIBSP</name>
<dbReference type="Pfam" id="PF02457">
    <property type="entry name" value="DAC"/>
    <property type="match status" value="1"/>
</dbReference>
<evidence type="ECO:0000313" key="3">
    <source>
        <dbReference type="Proteomes" id="UP001159663"/>
    </source>
</evidence>
<protein>
    <submittedName>
        <fullName evidence="2">Diadenylate cyclase</fullName>
    </submittedName>
</protein>
<dbReference type="RefSeq" id="WP_235612534.1">
    <property type="nucleotide sequence ID" value="NZ_CAWNUM010000034.1"/>
</dbReference>
<comment type="caution">
    <text evidence="2">The sequence shown here is derived from an EMBL/GenBank/DDBJ whole genome shotgun (WGS) entry which is preliminary data.</text>
</comment>
<gene>
    <name evidence="2" type="ORF">L8R85_22955</name>
</gene>
<sequence>MGGLELIDETGIFLNVVIDKVNKGLPIGFTGLGIILIDEEIGSLPVSPLLSEIGFQSKLSDAKKIVDFLFSISNVTDERHDGFHIVSQKKGLSKISQYFSPTIPQDFNGTVFDVGARYRTAQYGSLYENVTSVIVVSQKGQISVAKDGCVELIVE</sequence>
<organism evidence="2 3">
    <name type="scientific">Vibrio splendidus</name>
    <dbReference type="NCBI Taxonomy" id="29497"/>
    <lineage>
        <taxon>Bacteria</taxon>
        <taxon>Pseudomonadati</taxon>
        <taxon>Pseudomonadota</taxon>
        <taxon>Gammaproteobacteria</taxon>
        <taxon>Vibrionales</taxon>
        <taxon>Vibrionaceae</taxon>
        <taxon>Vibrio</taxon>
    </lineage>
</organism>
<evidence type="ECO:0000313" key="2">
    <source>
        <dbReference type="EMBL" id="MDH5923884.1"/>
    </source>
</evidence>
<dbReference type="Gene3D" id="3.40.1700.10">
    <property type="entry name" value="DNA integrity scanning protein, DisA, N-terminal domain"/>
    <property type="match status" value="1"/>
</dbReference>
<dbReference type="InterPro" id="IPR003390">
    <property type="entry name" value="DNA_integrity_scan_DisA_N"/>
</dbReference>
<evidence type="ECO:0000259" key="1">
    <source>
        <dbReference type="Pfam" id="PF02457"/>
    </source>
</evidence>
<dbReference type="InterPro" id="IPR036888">
    <property type="entry name" value="DNA_integrity_DisA_N_sf"/>
</dbReference>
<dbReference type="AlphaFoldDB" id="A0AA43G1I5"/>
<dbReference type="SUPFAM" id="SSF143597">
    <property type="entry name" value="YojJ-like"/>
    <property type="match status" value="1"/>
</dbReference>
<dbReference type="Proteomes" id="UP001159663">
    <property type="component" value="Unassembled WGS sequence"/>
</dbReference>
<reference evidence="2" key="1">
    <citation type="submission" date="2022-01" db="EMBL/GenBank/DDBJ databases">
        <title>Vibrio aestuarianus Clade A and Clade B isolates are associated with Pacific oyster (Crassostrea gigas) disease outbreaks across Ireland.</title>
        <authorList>
            <person name="Coyle N."/>
            <person name="O'Toole C."/>
            <person name="Thomas J.C.L."/>
            <person name="Ryder D."/>
            <person name="Cheslett D."/>
            <person name="Feist S."/>
            <person name="Bean T."/>
            <person name="Joseph A."/>
            <person name="Waina A."/>
            <person name="Feil E."/>
            <person name="Verner-Jeffreys D.W."/>
        </authorList>
    </citation>
    <scope>NUCLEOTIDE SEQUENCE</scope>
    <source>
        <strain evidence="2">S/17/14 A</strain>
    </source>
</reference>
<accession>A0AA43G1I5</accession>
<feature type="domain" description="DAC" evidence="1">
    <location>
        <begin position="62"/>
        <end position="148"/>
    </location>
</feature>